<evidence type="ECO:0000313" key="3">
    <source>
        <dbReference type="Proteomes" id="UP000198736"/>
    </source>
</evidence>
<name>A0A0S4LT77_9BACT</name>
<keyword evidence="1" id="KW-0472">Membrane</keyword>
<evidence type="ECO:0008006" key="4">
    <source>
        <dbReference type="Google" id="ProtNLM"/>
    </source>
</evidence>
<feature type="transmembrane region" description="Helical" evidence="1">
    <location>
        <begin position="30"/>
        <end position="55"/>
    </location>
</feature>
<accession>A0A0S4LT77</accession>
<evidence type="ECO:0000313" key="2">
    <source>
        <dbReference type="EMBL" id="CUS39110.1"/>
    </source>
</evidence>
<organism evidence="2 3">
    <name type="scientific">Candidatus Nitrospira nitrificans</name>
    <dbReference type="NCBI Taxonomy" id="1742973"/>
    <lineage>
        <taxon>Bacteria</taxon>
        <taxon>Pseudomonadati</taxon>
        <taxon>Nitrospirota</taxon>
        <taxon>Nitrospiria</taxon>
        <taxon>Nitrospirales</taxon>
        <taxon>Nitrospiraceae</taxon>
        <taxon>Nitrospira</taxon>
    </lineage>
</organism>
<feature type="transmembrane region" description="Helical" evidence="1">
    <location>
        <begin position="67"/>
        <end position="87"/>
    </location>
</feature>
<protein>
    <recommendedName>
        <fullName evidence="4">DUF304 domain-containing protein</fullName>
    </recommendedName>
</protein>
<reference evidence="3" key="1">
    <citation type="submission" date="2015-10" db="EMBL/GenBank/DDBJ databases">
        <authorList>
            <person name="Luecker S."/>
            <person name="Luecker S."/>
        </authorList>
    </citation>
    <scope>NUCLEOTIDE SEQUENCE [LARGE SCALE GENOMIC DNA]</scope>
</reference>
<dbReference type="EMBL" id="CZPZ01000033">
    <property type="protein sequence ID" value="CUS39110.1"/>
    <property type="molecule type" value="Genomic_DNA"/>
</dbReference>
<sequence>MAKRQPTDFRITIADTSQGLRIVMPCRRSWLVMCVLGFWICGWGVGEIMVTLQLLNGDAPPVGEVFMLTWLGVWTVGGALAIFAWFWQVMGKEILTVQGQTFKTRRDIGGFGFDKEYDLVRMRDLRVAQIDVNPFDFSSSLQLWGVGGGVIAFDHGARTYRFGAGLDEAEAKQIVTAIKQRYRIPESTRT</sequence>
<evidence type="ECO:0000256" key="1">
    <source>
        <dbReference type="SAM" id="Phobius"/>
    </source>
</evidence>
<keyword evidence="1" id="KW-0812">Transmembrane</keyword>
<keyword evidence="1" id="KW-1133">Transmembrane helix</keyword>
<dbReference type="Proteomes" id="UP000198736">
    <property type="component" value="Unassembled WGS sequence"/>
</dbReference>
<proteinExistence type="predicted"/>
<gene>
    <name evidence="2" type="ORF">COMA2_60159</name>
</gene>
<keyword evidence="3" id="KW-1185">Reference proteome</keyword>
<dbReference type="AlphaFoldDB" id="A0A0S4LT77"/>